<evidence type="ECO:0000313" key="3">
    <source>
        <dbReference type="EMBL" id="AWB27094.1"/>
    </source>
</evidence>
<keyword evidence="4" id="KW-1185">Reference proteome</keyword>
<organism evidence="3 4">
    <name type="scientific">Halococcoides cellulosivorans</name>
    <dbReference type="NCBI Taxonomy" id="1679096"/>
    <lineage>
        <taxon>Archaea</taxon>
        <taxon>Methanobacteriati</taxon>
        <taxon>Methanobacteriota</taxon>
        <taxon>Stenosarchaea group</taxon>
        <taxon>Halobacteria</taxon>
        <taxon>Halobacteriales</taxon>
        <taxon>Haloarculaceae</taxon>
        <taxon>Halococcoides</taxon>
    </lineage>
</organism>
<dbReference type="InterPro" id="IPR058285">
    <property type="entry name" value="DUF7979"/>
</dbReference>
<dbReference type="EMBL" id="CP028858">
    <property type="protein sequence ID" value="AWB27094.1"/>
    <property type="molecule type" value="Genomic_DNA"/>
</dbReference>
<dbReference type="RefSeq" id="WP_108381463.1">
    <property type="nucleotide sequence ID" value="NZ_CP028858.1"/>
</dbReference>
<dbReference type="GeneID" id="36511824"/>
<dbReference type="AlphaFoldDB" id="A0A2R4WZX1"/>
<feature type="transmembrane region" description="Helical" evidence="1">
    <location>
        <begin position="111"/>
        <end position="133"/>
    </location>
</feature>
<evidence type="ECO:0000256" key="1">
    <source>
        <dbReference type="SAM" id="Phobius"/>
    </source>
</evidence>
<keyword evidence="1" id="KW-1133">Transmembrane helix</keyword>
<sequence length="138" mass="14843">MKDVFWTAVLVGSILLVFTFSGGVTAFESSSTATSIDIQEVNASDVPDHATVTQYRSLSDEKRRLFADALLSNGSAETDEDVPFGGEYVTSEESTYEVSAVVSDGGGRNALIMWGLLLTGSFFVVIGVLGLAWQEFRD</sequence>
<dbReference type="Pfam" id="PF25934">
    <property type="entry name" value="DUF7979"/>
    <property type="match status" value="1"/>
</dbReference>
<keyword evidence="1" id="KW-0472">Membrane</keyword>
<gene>
    <name evidence="3" type="ORF">HARCEL1_04915</name>
</gene>
<keyword evidence="1" id="KW-0812">Transmembrane</keyword>
<protein>
    <recommendedName>
        <fullName evidence="2">DUF7979 domain-containing protein</fullName>
    </recommendedName>
</protein>
<evidence type="ECO:0000313" key="4">
    <source>
        <dbReference type="Proteomes" id="UP000244727"/>
    </source>
</evidence>
<feature type="domain" description="DUF7979" evidence="2">
    <location>
        <begin position="42"/>
        <end position="99"/>
    </location>
</feature>
<reference evidence="3 4" key="1">
    <citation type="submission" date="2018-04" db="EMBL/GenBank/DDBJ databases">
        <title>Halococcoides cellulosivorans gen. nov., sp. nov., an extremely halophilic cellulose-utilizing haloarchaeon from hypersaline lakes.</title>
        <authorList>
            <person name="Sorokin D.Y."/>
            <person name="Toshchakov S.V."/>
            <person name="Samarov N.I."/>
            <person name="Korzhenkov A."/>
            <person name="Kublanov I.V."/>
        </authorList>
    </citation>
    <scope>NUCLEOTIDE SEQUENCE [LARGE SCALE GENOMIC DNA]</scope>
    <source>
        <strain evidence="3 4">HArcel1</strain>
    </source>
</reference>
<accession>A0A2R4WZX1</accession>
<evidence type="ECO:0000259" key="2">
    <source>
        <dbReference type="Pfam" id="PF25934"/>
    </source>
</evidence>
<name>A0A2R4WZX1_9EURY</name>
<dbReference type="Proteomes" id="UP000244727">
    <property type="component" value="Chromosome"/>
</dbReference>
<proteinExistence type="predicted"/>
<dbReference type="KEGG" id="harc:HARCEL1_04915"/>